<feature type="region of interest" description="Disordered" evidence="1">
    <location>
        <begin position="410"/>
        <end position="430"/>
    </location>
</feature>
<organism evidence="2 3">
    <name type="scientific">Tanacetum coccineum</name>
    <dbReference type="NCBI Taxonomy" id="301880"/>
    <lineage>
        <taxon>Eukaryota</taxon>
        <taxon>Viridiplantae</taxon>
        <taxon>Streptophyta</taxon>
        <taxon>Embryophyta</taxon>
        <taxon>Tracheophyta</taxon>
        <taxon>Spermatophyta</taxon>
        <taxon>Magnoliopsida</taxon>
        <taxon>eudicotyledons</taxon>
        <taxon>Gunneridae</taxon>
        <taxon>Pentapetalae</taxon>
        <taxon>asterids</taxon>
        <taxon>campanulids</taxon>
        <taxon>Asterales</taxon>
        <taxon>Asteraceae</taxon>
        <taxon>Asteroideae</taxon>
        <taxon>Anthemideae</taxon>
        <taxon>Anthemidinae</taxon>
        <taxon>Tanacetum</taxon>
    </lineage>
</organism>
<protein>
    <submittedName>
        <fullName evidence="2">Uncharacterized protein</fullName>
    </submittedName>
</protein>
<comment type="caution">
    <text evidence="2">The sequence shown here is derived from an EMBL/GenBank/DDBJ whole genome shotgun (WGS) entry which is preliminary data.</text>
</comment>
<reference evidence="2" key="2">
    <citation type="submission" date="2022-01" db="EMBL/GenBank/DDBJ databases">
        <authorList>
            <person name="Yamashiro T."/>
            <person name="Shiraishi A."/>
            <person name="Satake H."/>
            <person name="Nakayama K."/>
        </authorList>
    </citation>
    <scope>NUCLEOTIDE SEQUENCE</scope>
</reference>
<proteinExistence type="predicted"/>
<dbReference type="Proteomes" id="UP001151760">
    <property type="component" value="Unassembled WGS sequence"/>
</dbReference>
<dbReference type="EMBL" id="BQNB010014935">
    <property type="protein sequence ID" value="GJT34112.1"/>
    <property type="molecule type" value="Genomic_DNA"/>
</dbReference>
<evidence type="ECO:0000256" key="1">
    <source>
        <dbReference type="SAM" id="MobiDB-lite"/>
    </source>
</evidence>
<evidence type="ECO:0000313" key="3">
    <source>
        <dbReference type="Proteomes" id="UP001151760"/>
    </source>
</evidence>
<feature type="compositionally biased region" description="Polar residues" evidence="1">
    <location>
        <begin position="410"/>
        <end position="424"/>
    </location>
</feature>
<dbReference type="Pfam" id="PF14223">
    <property type="entry name" value="Retrotran_gag_2"/>
    <property type="match status" value="1"/>
</dbReference>
<sequence>MYGCWFGGKLIQKLHQKGVYEESFSRHAAWIKGKLIQLMHNTMVPEQVKTQRIQARVQVSRLEDKKSSIASEALQMNFILLYFILVRNIDYKIDLIIQQYEKFSISSEETIDSGFSRFNVIMTSLKSLDQDYSSKNHVRNFLRALSLKWIEKVTAIEEDKDLTTLLLDDLISNLKVYEIILENEGVSSKTTTKENVKSLALKAKVTREKTCDDSDSQGGNSGVEIDLVMIGSEEAVEMVLGTKGVKAQDKGEVATITVKKVTPLVNVQSPRRTRLLLQDEALNFLKFKKSSVVLDDMLSRQKLSQDKKGLGFSKNYKTTSISLNKPIAFVKEGPNEALEKSAPDVLGVRPARHQRASRLSKIKVLFNDFDKPIDPQTYFANTRGTQTPITRVETINQGYHLVSRNGLGYTQTRVDQRPLLSTPNMRPPDA</sequence>
<reference evidence="2" key="1">
    <citation type="journal article" date="2022" name="Int. J. Mol. Sci.">
        <title>Draft Genome of Tanacetum Coccineum: Genomic Comparison of Closely Related Tanacetum-Family Plants.</title>
        <authorList>
            <person name="Yamashiro T."/>
            <person name="Shiraishi A."/>
            <person name="Nakayama K."/>
            <person name="Satake H."/>
        </authorList>
    </citation>
    <scope>NUCLEOTIDE SEQUENCE</scope>
</reference>
<keyword evidence="3" id="KW-1185">Reference proteome</keyword>
<name>A0ABQ5D6U9_9ASTR</name>
<evidence type="ECO:0000313" key="2">
    <source>
        <dbReference type="EMBL" id="GJT34112.1"/>
    </source>
</evidence>
<gene>
    <name evidence="2" type="ORF">Tco_0924531</name>
</gene>
<accession>A0ABQ5D6U9</accession>